<organism evidence="1 2">
    <name type="scientific">Limosilactobacillus portuensis</name>
    <dbReference type="NCBI Taxonomy" id="2742601"/>
    <lineage>
        <taxon>Bacteria</taxon>
        <taxon>Bacillati</taxon>
        <taxon>Bacillota</taxon>
        <taxon>Bacilli</taxon>
        <taxon>Lactobacillales</taxon>
        <taxon>Lactobacillaceae</taxon>
        <taxon>Limosilactobacillus</taxon>
    </lineage>
</organism>
<evidence type="ECO:0000313" key="2">
    <source>
        <dbReference type="Proteomes" id="UP001196248"/>
    </source>
</evidence>
<accession>A0ABS6IWC1</accession>
<dbReference type="EMBL" id="JAHPJJ010000015">
    <property type="protein sequence ID" value="MBU9695598.1"/>
    <property type="molecule type" value="Genomic_DNA"/>
</dbReference>
<dbReference type="Proteomes" id="UP001196248">
    <property type="component" value="Unassembled WGS sequence"/>
</dbReference>
<proteinExistence type="predicted"/>
<evidence type="ECO:0000313" key="1">
    <source>
        <dbReference type="EMBL" id="MBU9695598.1"/>
    </source>
</evidence>
<reference evidence="1 2" key="1">
    <citation type="submission" date="2021-06" db="EMBL/GenBank/DDBJ databases">
        <title>Limosilactobacillus angelus sp. nov., isolated from the human vagina.</title>
        <authorList>
            <person name="Chen Y.-S."/>
        </authorList>
    </citation>
    <scope>NUCLEOTIDE SEQUENCE [LARGE SCALE GENOMIC DNA]</scope>
    <source>
        <strain evidence="1 2">P5L02</strain>
    </source>
</reference>
<comment type="caution">
    <text evidence="1">The sequence shown here is derived from an EMBL/GenBank/DDBJ whole genome shotgun (WGS) entry which is preliminary data.</text>
</comment>
<keyword evidence="2" id="KW-1185">Reference proteome</keyword>
<dbReference type="RefSeq" id="WP_216972339.1">
    <property type="nucleotide sequence ID" value="NZ_JAHPJJ010000015.1"/>
</dbReference>
<name>A0ABS6IWC1_9LACO</name>
<protein>
    <submittedName>
        <fullName evidence="1">Uncharacterized protein</fullName>
    </submittedName>
</protein>
<sequence>MDKDLLKIAVEMAKTQILNNAIAASNNPATLPSLATKTSVEKLVLEYYDSLKKANS</sequence>
<gene>
    <name evidence="1" type="ORF">KSL82_06785</name>
</gene>